<dbReference type="Proteomes" id="UP000005273">
    <property type="component" value="Unassembled WGS sequence"/>
</dbReference>
<evidence type="ECO:0000313" key="2">
    <source>
        <dbReference type="EMBL" id="KRT34414.1"/>
    </source>
</evidence>
<dbReference type="eggNOG" id="COG1943">
    <property type="taxonomic scope" value="Bacteria"/>
</dbReference>
<dbReference type="OrthoDB" id="9788881at2"/>
<gene>
    <name evidence="2" type="ORF">HMPREF1705_04379</name>
</gene>
<dbReference type="GO" id="GO:0004803">
    <property type="term" value="F:transposase activity"/>
    <property type="evidence" value="ECO:0007669"/>
    <property type="project" value="InterPro"/>
</dbReference>
<evidence type="ECO:0000313" key="3">
    <source>
        <dbReference type="Proteomes" id="UP000005273"/>
    </source>
</evidence>
<dbReference type="GO" id="GO:0006313">
    <property type="term" value="P:DNA transposition"/>
    <property type="evidence" value="ECO:0007669"/>
    <property type="project" value="InterPro"/>
</dbReference>
<sequence>MARPLRVQFEGAIYHITCRGNARNDVFLDAKDRTMFLGMLGKTIERYNWLCHAYCLMDNHYHLLIETPDANISKGMHYLNCVYTIYFNRNHDRVGHVLQGRYKSILVERESHLLELTRYIVLNPVRAGFVKRPEEWPWSSYRATAGIESAPPFLYTSWLLDQFDKNSERARQLYRAFVANDGKTGPWEELKGGVVLGSENFLDAVKPLLDNYQQDNEYPIYQRKAARPTLKELFANIKIDDKRERNGKIYEAVRVHGYTQTEVARFLGLHYSTVSVILKQEDSNS</sequence>
<comment type="caution">
    <text evidence="2">The sequence shown here is derived from an EMBL/GenBank/DDBJ whole genome shotgun (WGS) entry which is preliminary data.</text>
</comment>
<dbReference type="SMART" id="SM01321">
    <property type="entry name" value="Y1_Tnp"/>
    <property type="match status" value="1"/>
</dbReference>
<proteinExistence type="predicted"/>
<protein>
    <recommendedName>
        <fullName evidence="1">Transposase IS200-like domain-containing protein</fullName>
    </recommendedName>
</protein>
<dbReference type="Gene3D" id="3.30.70.1290">
    <property type="entry name" value="Transposase IS200-like"/>
    <property type="match status" value="1"/>
</dbReference>
<dbReference type="InterPro" id="IPR036515">
    <property type="entry name" value="Transposase_17_sf"/>
</dbReference>
<dbReference type="GO" id="GO:0003677">
    <property type="term" value="F:DNA binding"/>
    <property type="evidence" value="ECO:0007669"/>
    <property type="project" value="InterPro"/>
</dbReference>
<dbReference type="NCBIfam" id="NF047646">
    <property type="entry name" value="REP_Tyr_transpos"/>
    <property type="match status" value="1"/>
</dbReference>
<dbReference type="EMBL" id="ACJX03000001">
    <property type="protein sequence ID" value="KRT34414.1"/>
    <property type="molecule type" value="Genomic_DNA"/>
</dbReference>
<dbReference type="PANTHER" id="PTHR34322">
    <property type="entry name" value="TRANSPOSASE, Y1_TNP DOMAIN-CONTAINING"/>
    <property type="match status" value="1"/>
</dbReference>
<dbReference type="AlphaFoldDB" id="A0A0T5X936"/>
<dbReference type="SUPFAM" id="SSF143422">
    <property type="entry name" value="Transposase IS200-like"/>
    <property type="match status" value="1"/>
</dbReference>
<accession>A0A0T5X936</accession>
<evidence type="ECO:0000259" key="1">
    <source>
        <dbReference type="SMART" id="SM01321"/>
    </source>
</evidence>
<keyword evidence="3" id="KW-1185">Reference proteome</keyword>
<feature type="domain" description="Transposase IS200-like" evidence="1">
    <location>
        <begin position="9"/>
        <end position="123"/>
    </location>
</feature>
<organism evidence="2 3">
    <name type="scientific">Acetomicrobium hydrogeniformans ATCC BAA-1850</name>
    <dbReference type="NCBI Taxonomy" id="592015"/>
    <lineage>
        <taxon>Bacteria</taxon>
        <taxon>Thermotogati</taxon>
        <taxon>Synergistota</taxon>
        <taxon>Synergistia</taxon>
        <taxon>Synergistales</taxon>
        <taxon>Acetomicrobiaceae</taxon>
        <taxon>Acetomicrobium</taxon>
    </lineage>
</organism>
<name>A0A0T5X936_9BACT</name>
<dbReference type="InterPro" id="IPR002686">
    <property type="entry name" value="Transposase_17"/>
</dbReference>
<dbReference type="RefSeq" id="WP_009200704.1">
    <property type="nucleotide sequence ID" value="NZ_ACJX03000001.1"/>
</dbReference>
<dbReference type="STRING" id="592015.HMPREF1705_04379"/>
<dbReference type="PANTHER" id="PTHR34322:SF2">
    <property type="entry name" value="TRANSPOSASE IS200-LIKE DOMAIN-CONTAINING PROTEIN"/>
    <property type="match status" value="1"/>
</dbReference>
<dbReference type="Pfam" id="PF01797">
    <property type="entry name" value="Y1_Tnp"/>
    <property type="match status" value="1"/>
</dbReference>
<reference evidence="3" key="1">
    <citation type="submission" date="2012-09" db="EMBL/GenBank/DDBJ databases">
        <authorList>
            <person name="Weinstock G."/>
            <person name="Sodergren E."/>
            <person name="Clifton S."/>
            <person name="Fulton L."/>
            <person name="Fulton B."/>
            <person name="Courtney L."/>
            <person name="Fronick C."/>
            <person name="Harrison M."/>
            <person name="Strong C."/>
            <person name="Farmer C."/>
            <person name="Delehaunty K."/>
            <person name="Markovic C."/>
            <person name="Hall O."/>
            <person name="Minx P."/>
            <person name="Tomlinson C."/>
            <person name="Mitreva M."/>
            <person name="Nelson J."/>
            <person name="Hou S."/>
            <person name="Wollam A."/>
            <person name="Pepin K.H."/>
            <person name="Johnson M."/>
            <person name="Bhonagiri V."/>
            <person name="Nash W.E."/>
            <person name="Suruliraj S."/>
            <person name="Warren W."/>
            <person name="Chinwalla A."/>
            <person name="Mardis E.R."/>
            <person name="Wilson R.K."/>
        </authorList>
    </citation>
    <scope>NUCLEOTIDE SEQUENCE [LARGE SCALE GENOMIC DNA]</scope>
    <source>
        <strain evidence="3">OS1</strain>
    </source>
</reference>